<dbReference type="InterPro" id="IPR054479">
    <property type="entry name" value="AglB-like_core"/>
</dbReference>
<dbReference type="Pfam" id="PF22627">
    <property type="entry name" value="AglB_core-like"/>
    <property type="match status" value="1"/>
</dbReference>
<dbReference type="GO" id="GO:0004576">
    <property type="term" value="F:oligosaccharyl transferase activity"/>
    <property type="evidence" value="ECO:0007669"/>
    <property type="project" value="InterPro"/>
</dbReference>
<evidence type="ECO:0000256" key="7">
    <source>
        <dbReference type="ARBA" id="ARBA00022679"/>
    </source>
</evidence>
<evidence type="ECO:0000256" key="8">
    <source>
        <dbReference type="ARBA" id="ARBA00022692"/>
    </source>
</evidence>
<feature type="non-terminal residue" evidence="16">
    <location>
        <position position="581"/>
    </location>
</feature>
<gene>
    <name evidence="16" type="ORF">MNBD_NITROSPINAE04-683</name>
</gene>
<dbReference type="AlphaFoldDB" id="A0A3B1BYQ7"/>
<feature type="non-terminal residue" evidence="16">
    <location>
        <position position="1"/>
    </location>
</feature>
<evidence type="ECO:0000313" key="16">
    <source>
        <dbReference type="EMBL" id="VAX16618.1"/>
    </source>
</evidence>
<comment type="pathway">
    <text evidence="4">Protein modification; protein glycosylation.</text>
</comment>
<feature type="transmembrane region" description="Helical" evidence="14">
    <location>
        <begin position="173"/>
        <end position="191"/>
    </location>
</feature>
<evidence type="ECO:0000256" key="13">
    <source>
        <dbReference type="ARBA" id="ARBA00023211"/>
    </source>
</evidence>
<evidence type="ECO:0000256" key="9">
    <source>
        <dbReference type="ARBA" id="ARBA00022723"/>
    </source>
</evidence>
<accession>A0A3B1BYQ7</accession>
<dbReference type="GO" id="GO:0012505">
    <property type="term" value="C:endomembrane system"/>
    <property type="evidence" value="ECO:0007669"/>
    <property type="project" value="UniProtKB-SubCell"/>
</dbReference>
<keyword evidence="12 14" id="KW-0472">Membrane</keyword>
<keyword evidence="7" id="KW-0808">Transferase</keyword>
<feature type="transmembrane region" description="Helical" evidence="14">
    <location>
        <begin position="230"/>
        <end position="252"/>
    </location>
</feature>
<evidence type="ECO:0000256" key="2">
    <source>
        <dbReference type="ARBA" id="ARBA00001946"/>
    </source>
</evidence>
<feature type="domain" description="AglB-like core" evidence="15">
    <location>
        <begin position="383"/>
        <end position="449"/>
    </location>
</feature>
<feature type="transmembrane region" description="Helical" evidence="14">
    <location>
        <begin position="141"/>
        <end position="161"/>
    </location>
</feature>
<feature type="transmembrane region" description="Helical" evidence="14">
    <location>
        <begin position="23"/>
        <end position="43"/>
    </location>
</feature>
<evidence type="ECO:0000256" key="11">
    <source>
        <dbReference type="ARBA" id="ARBA00022989"/>
    </source>
</evidence>
<feature type="transmembrane region" description="Helical" evidence="14">
    <location>
        <begin position="109"/>
        <end position="129"/>
    </location>
</feature>
<evidence type="ECO:0000256" key="3">
    <source>
        <dbReference type="ARBA" id="ARBA00004127"/>
    </source>
</evidence>
<dbReference type="InterPro" id="IPR003674">
    <property type="entry name" value="Oligo_trans_STT3"/>
</dbReference>
<feature type="transmembrane region" description="Helical" evidence="14">
    <location>
        <begin position="264"/>
        <end position="281"/>
    </location>
</feature>
<evidence type="ECO:0000256" key="5">
    <source>
        <dbReference type="ARBA" id="ARBA00010810"/>
    </source>
</evidence>
<evidence type="ECO:0000256" key="12">
    <source>
        <dbReference type="ARBA" id="ARBA00023136"/>
    </source>
</evidence>
<dbReference type="GO" id="GO:0046872">
    <property type="term" value="F:metal ion binding"/>
    <property type="evidence" value="ECO:0007669"/>
    <property type="project" value="UniProtKB-KW"/>
</dbReference>
<sequence length="581" mass="65766">AGLAVFIPQHIWYSRLGYVDHHVAVTLIQVTMFFIFIRAYKAFTHTGAATGPSGLTGNQLWLITLATLSMVTGFITWNGYIYYVALLDLFLLIILIVDGRRRGSQIPALCWMTHIPAGLLMLPFIYTIVSYTNKPFTTITFSYFHASAVLAFGLLGLLFHLYQLPLSGARRRLRNTAVVVTAAGFFILAGMQSDSFVEGFEWLFTSEPFMATVDESKPILIDSQGKYDFLFARFWLTYFFFLTPVILALLFYKGAKTRFADRKIIFLIVWAGAMFATTLKQRRFGETFAPAEAILIAWFLIEAHRWIIHFLSTRKVGGCKAAIASGSLLASLTFFAFTPSFNVIYESPVALIKSWTNQRDDYVPQIYRQLSLFKEKLNPGEAGSFGVLSPWPLGHHILYITGAPVVANNFGAHIGYESYRDWALFFLSDNEEKALDILRERKVRYVIASYNLDDIGAAIIYRGERMEDYVSRRYLSAGSVSTVLKPNLLKTIFIRMTRFIGSESKLPNAKGYVLKIPALSHFRLVQDSEKDDSREYLKIYEFVPGAILSISGPPLAKLTIEYKYRSMAGRDRVYKKTVVTG</sequence>
<comment type="cofactor">
    <cofactor evidence="2">
        <name>Mg(2+)</name>
        <dbReference type="ChEBI" id="CHEBI:18420"/>
    </cofactor>
</comment>
<comment type="subcellular location">
    <subcellularLocation>
        <location evidence="3">Endomembrane system</location>
        <topology evidence="3">Multi-pass membrane protein</topology>
    </subcellularLocation>
</comment>
<dbReference type="EMBL" id="UOGA01000071">
    <property type="protein sequence ID" value="VAX16618.1"/>
    <property type="molecule type" value="Genomic_DNA"/>
</dbReference>
<keyword evidence="10" id="KW-0460">Magnesium</keyword>
<feature type="transmembrane region" description="Helical" evidence="14">
    <location>
        <begin position="319"/>
        <end position="337"/>
    </location>
</feature>
<keyword evidence="8 14" id="KW-0812">Transmembrane</keyword>
<dbReference type="GO" id="GO:0016020">
    <property type="term" value="C:membrane"/>
    <property type="evidence" value="ECO:0007669"/>
    <property type="project" value="InterPro"/>
</dbReference>
<keyword evidence="13" id="KW-0464">Manganese</keyword>
<keyword evidence="11 14" id="KW-1133">Transmembrane helix</keyword>
<evidence type="ECO:0000256" key="4">
    <source>
        <dbReference type="ARBA" id="ARBA00004922"/>
    </source>
</evidence>
<name>A0A3B1BYQ7_9ZZZZ</name>
<proteinExistence type="inferred from homology"/>
<reference evidence="16" key="1">
    <citation type="submission" date="2018-06" db="EMBL/GenBank/DDBJ databases">
        <authorList>
            <person name="Zhirakovskaya E."/>
        </authorList>
    </citation>
    <scope>NUCLEOTIDE SEQUENCE</scope>
</reference>
<dbReference type="PANTHER" id="PTHR13872">
    <property type="entry name" value="DOLICHYL-DIPHOSPHOOLIGOSACCHARIDE--PROTEIN GLYCOSYLTRANSFERASE SUBUNIT"/>
    <property type="match status" value="1"/>
</dbReference>
<protein>
    <recommendedName>
        <fullName evidence="15">AglB-like core domain-containing protein</fullName>
    </recommendedName>
</protein>
<feature type="transmembrane region" description="Helical" evidence="14">
    <location>
        <begin position="80"/>
        <end position="97"/>
    </location>
</feature>
<evidence type="ECO:0000256" key="6">
    <source>
        <dbReference type="ARBA" id="ARBA00022676"/>
    </source>
</evidence>
<evidence type="ECO:0000256" key="1">
    <source>
        <dbReference type="ARBA" id="ARBA00001936"/>
    </source>
</evidence>
<dbReference type="PANTHER" id="PTHR13872:SF1">
    <property type="entry name" value="DOLICHYL-DIPHOSPHOOLIGOSACCHARIDE--PROTEIN GLYCOSYLTRANSFERASE SUBUNIT STT3B"/>
    <property type="match status" value="1"/>
</dbReference>
<evidence type="ECO:0000256" key="10">
    <source>
        <dbReference type="ARBA" id="ARBA00022842"/>
    </source>
</evidence>
<comment type="similarity">
    <text evidence="5">Belongs to the STT3 family.</text>
</comment>
<keyword evidence="6" id="KW-0328">Glycosyltransferase</keyword>
<keyword evidence="9" id="KW-0479">Metal-binding</keyword>
<dbReference type="Gene3D" id="3.40.50.12610">
    <property type="match status" value="1"/>
</dbReference>
<feature type="transmembrane region" description="Helical" evidence="14">
    <location>
        <begin position="287"/>
        <end position="307"/>
    </location>
</feature>
<evidence type="ECO:0000256" key="14">
    <source>
        <dbReference type="SAM" id="Phobius"/>
    </source>
</evidence>
<organism evidence="16">
    <name type="scientific">hydrothermal vent metagenome</name>
    <dbReference type="NCBI Taxonomy" id="652676"/>
    <lineage>
        <taxon>unclassified sequences</taxon>
        <taxon>metagenomes</taxon>
        <taxon>ecological metagenomes</taxon>
    </lineage>
</organism>
<comment type="cofactor">
    <cofactor evidence="1">
        <name>Mn(2+)</name>
        <dbReference type="ChEBI" id="CHEBI:29035"/>
    </cofactor>
</comment>
<evidence type="ECO:0000259" key="15">
    <source>
        <dbReference type="Pfam" id="PF22627"/>
    </source>
</evidence>